<sequence>MPSRELQMKTVAALRRSRKGRLPYRRDWSPQAQEILEQHNRPPELSAYSGWVLEKMLSCSPKPRPVLVSPDNESALIHGLSSLTIDASPDKHLVSTPLSTDAPSEAQDPKKWRVPESAHETNAHPRRSKSTEIDGLIRWHEEIQQLKVKEELNQRLELQEEVVKAASEEARELLKRFDELKELKRHQECQQLQQEIEKSNKEALGQQEKLKEEHRQRAKMVSRKLREAEQQRQRQEELDRLRREEGQERLRRLYSIQEEVLRLNQQIGLNHKHKDLPGIDLSLYSNRGNQICGEVSGIVRTASERGLPTETDVASADQVLLEMHQLISNMQHEVALALEKKRRQEEELAAAAVAAANERKEELKKQEQAKSQVPDQGLRVKAEEVTMQWYQQLQKESAQCVAAFGRLASSKDSQDKKIKMDLQKAATIPVSQISTRAGSQLKEIFEKIHSLLSGKPVPCGGHNVSVTQHPEGLEFVYFKLAEKFVKQGEEEVASHHEAAFPIAVVASGIWELHPRVGGLILAHLHKKCPYAVPFYPALKEGTSLEEYQRILGYQVKDSNVEPQDNFLKRMSGMIRLYAAILQMQWPYRDRQGVHPHGLNHAWRWLAQMLNMEPLADVTATILFDFLEVSNGSFFILSHSFLLHDGFLPQVKKTGLFKKLSLSNSAPKSPCSGAAIMALLRFIGLVGFGPSAFLSVQSHFGFLSCPLE</sequence>
<dbReference type="STRING" id="28377.ENSACAP00000008430"/>
<dbReference type="GO" id="GO:0015031">
    <property type="term" value="P:protein transport"/>
    <property type="evidence" value="ECO:0007669"/>
    <property type="project" value="UniProtKB-KW"/>
</dbReference>
<evidence type="ECO:0000256" key="16">
    <source>
        <dbReference type="ARBA" id="ARBA00031503"/>
    </source>
</evidence>
<evidence type="ECO:0000256" key="8">
    <source>
        <dbReference type="ARBA" id="ARBA00023010"/>
    </source>
</evidence>
<evidence type="ECO:0000313" key="20">
    <source>
        <dbReference type="Proteomes" id="UP000001646"/>
    </source>
</evidence>
<evidence type="ECO:0000256" key="9">
    <source>
        <dbReference type="ARBA" id="ARBA00023054"/>
    </source>
</evidence>
<keyword evidence="11" id="KW-0539">Nucleus</keyword>
<dbReference type="FunFam" id="1.25.40.510:FF:000001">
    <property type="entry name" value="Nucleoporin GLE1 isoform 1"/>
    <property type="match status" value="1"/>
</dbReference>
<evidence type="ECO:0000256" key="2">
    <source>
        <dbReference type="ARBA" id="ARBA00004567"/>
    </source>
</evidence>
<reference evidence="19" key="1">
    <citation type="submission" date="2009-12" db="EMBL/GenBank/DDBJ databases">
        <title>The Genome Sequence of Anolis carolinensis (Green Anole Lizard).</title>
        <authorList>
            <consortium name="The Genome Sequencing Platform"/>
            <person name="Di Palma F."/>
            <person name="Alfoldi J."/>
            <person name="Heiman D."/>
            <person name="Young S."/>
            <person name="Grabherr M."/>
            <person name="Johnson J."/>
            <person name="Lander E.S."/>
            <person name="Lindblad-Toh K."/>
        </authorList>
    </citation>
    <scope>NUCLEOTIDE SEQUENCE [LARGE SCALE GENOMIC DNA]</scope>
    <source>
        <strain evidence="19">JBL SC #1</strain>
    </source>
</reference>
<dbReference type="HOGENOM" id="CLU_024662_1_0_1"/>
<keyword evidence="8" id="KW-0811">Translocation</keyword>
<evidence type="ECO:0000256" key="15">
    <source>
        <dbReference type="ARBA" id="ARBA00030897"/>
    </source>
</evidence>
<dbReference type="eggNOG" id="KOG2412">
    <property type="taxonomic scope" value="Eukaryota"/>
</dbReference>
<dbReference type="InParanoid" id="L7MZS8"/>
<comment type="subcellular location">
    <subcellularLocation>
        <location evidence="1">Cytoplasm</location>
    </subcellularLocation>
    <subcellularLocation>
        <location evidence="2">Nucleus</location>
        <location evidence="2">Nuclear pore complex</location>
    </subcellularLocation>
</comment>
<proteinExistence type="inferred from homology"/>
<evidence type="ECO:0000256" key="6">
    <source>
        <dbReference type="ARBA" id="ARBA00022816"/>
    </source>
</evidence>
<dbReference type="GO" id="GO:0005737">
    <property type="term" value="C:cytoplasm"/>
    <property type="evidence" value="ECO:0000318"/>
    <property type="project" value="GO_Central"/>
</dbReference>
<evidence type="ECO:0000256" key="1">
    <source>
        <dbReference type="ARBA" id="ARBA00004496"/>
    </source>
</evidence>
<evidence type="ECO:0000256" key="3">
    <source>
        <dbReference type="ARBA" id="ARBA00011056"/>
    </source>
</evidence>
<comment type="function">
    <text evidence="12">Required for the export of mRNAs containing poly(A) tails from the nucleus into the cytoplasm. May be involved in the terminal step of the mRNA transport through the nuclear pore complex (NPC).</text>
</comment>
<dbReference type="GO" id="GO:0005543">
    <property type="term" value="F:phospholipid binding"/>
    <property type="evidence" value="ECO:0000318"/>
    <property type="project" value="GO_Central"/>
</dbReference>
<evidence type="ECO:0000256" key="10">
    <source>
        <dbReference type="ARBA" id="ARBA00023132"/>
    </source>
</evidence>
<keyword evidence="20" id="KW-1185">Reference proteome</keyword>
<name>L7MZS8_ANOCA</name>
<dbReference type="GO" id="GO:0016973">
    <property type="term" value="P:poly(A)+ mRNA export from nucleus"/>
    <property type="evidence" value="ECO:0000318"/>
    <property type="project" value="GO_Central"/>
</dbReference>
<evidence type="ECO:0000256" key="11">
    <source>
        <dbReference type="ARBA" id="ARBA00023242"/>
    </source>
</evidence>
<accession>L7MZS8</accession>
<dbReference type="Pfam" id="PF07817">
    <property type="entry name" value="GLE1"/>
    <property type="match status" value="1"/>
</dbReference>
<evidence type="ECO:0000256" key="5">
    <source>
        <dbReference type="ARBA" id="ARBA00022490"/>
    </source>
</evidence>
<keyword evidence="5" id="KW-0963">Cytoplasm</keyword>
<organism evidence="19 20">
    <name type="scientific">Anolis carolinensis</name>
    <name type="common">Green anole</name>
    <name type="synonym">American chameleon</name>
    <dbReference type="NCBI Taxonomy" id="28377"/>
    <lineage>
        <taxon>Eukaryota</taxon>
        <taxon>Metazoa</taxon>
        <taxon>Chordata</taxon>
        <taxon>Craniata</taxon>
        <taxon>Vertebrata</taxon>
        <taxon>Euteleostomi</taxon>
        <taxon>Lepidosauria</taxon>
        <taxon>Squamata</taxon>
        <taxon>Bifurcata</taxon>
        <taxon>Unidentata</taxon>
        <taxon>Episquamata</taxon>
        <taxon>Toxicofera</taxon>
        <taxon>Iguania</taxon>
        <taxon>Dactyloidae</taxon>
        <taxon>Anolis</taxon>
    </lineage>
</organism>
<keyword evidence="6" id="KW-0509">mRNA transport</keyword>
<evidence type="ECO:0000256" key="7">
    <source>
        <dbReference type="ARBA" id="ARBA00022927"/>
    </source>
</evidence>
<dbReference type="Gene3D" id="1.25.40.510">
    <property type="entry name" value="GLE1-like"/>
    <property type="match status" value="1"/>
</dbReference>
<feature type="region of interest" description="Disordered" evidence="18">
    <location>
        <begin position="201"/>
        <end position="240"/>
    </location>
</feature>
<evidence type="ECO:0000256" key="17">
    <source>
        <dbReference type="SAM" id="Coils"/>
    </source>
</evidence>
<dbReference type="GeneTree" id="ENSGT00390000012903"/>
<dbReference type="InterPro" id="IPR038506">
    <property type="entry name" value="GLE1-like_sf"/>
</dbReference>
<evidence type="ECO:0000313" key="19">
    <source>
        <dbReference type="Ensembl" id="ENSACAP00000008430.3"/>
    </source>
</evidence>
<dbReference type="AlphaFoldDB" id="L7MZS8"/>
<evidence type="ECO:0000256" key="12">
    <source>
        <dbReference type="ARBA" id="ARBA00024680"/>
    </source>
</evidence>
<dbReference type="Proteomes" id="UP000001646">
    <property type="component" value="Unplaced"/>
</dbReference>
<dbReference type="GO" id="GO:0000822">
    <property type="term" value="F:inositol hexakisphosphate binding"/>
    <property type="evidence" value="ECO:0000318"/>
    <property type="project" value="GO_Central"/>
</dbReference>
<dbReference type="InterPro" id="IPR012476">
    <property type="entry name" value="GLE1"/>
</dbReference>
<dbReference type="Bgee" id="ENSACAG00000008564">
    <property type="expression patterns" value="Expressed in ovary and 13 other cell types or tissues"/>
</dbReference>
<dbReference type="OrthoDB" id="420884at2759"/>
<feature type="region of interest" description="Disordered" evidence="18">
    <location>
        <begin position="91"/>
        <end position="130"/>
    </location>
</feature>
<feature type="compositionally biased region" description="Basic and acidic residues" evidence="18">
    <location>
        <begin position="224"/>
        <end position="240"/>
    </location>
</feature>
<reference evidence="19" key="3">
    <citation type="submission" date="2025-09" db="UniProtKB">
        <authorList>
            <consortium name="Ensembl"/>
        </authorList>
    </citation>
    <scope>IDENTIFICATION</scope>
</reference>
<evidence type="ECO:0000256" key="4">
    <source>
        <dbReference type="ARBA" id="ARBA00022448"/>
    </source>
</evidence>
<comment type="similarity">
    <text evidence="3">Belongs to the GLE1 family.</text>
</comment>
<keyword evidence="7" id="KW-0653">Protein transport</keyword>
<dbReference type="GO" id="GO:0031369">
    <property type="term" value="F:translation initiation factor binding"/>
    <property type="evidence" value="ECO:0000318"/>
    <property type="project" value="GO_Central"/>
</dbReference>
<dbReference type="GO" id="GO:0044614">
    <property type="term" value="C:nuclear pore cytoplasmic filaments"/>
    <property type="evidence" value="ECO:0000318"/>
    <property type="project" value="GO_Central"/>
</dbReference>
<reference evidence="19" key="2">
    <citation type="submission" date="2025-08" db="UniProtKB">
        <authorList>
            <consortium name="Ensembl"/>
        </authorList>
    </citation>
    <scope>IDENTIFICATION</scope>
</reference>
<dbReference type="PANTHER" id="PTHR12960">
    <property type="entry name" value="GLE-1-RELATED"/>
    <property type="match status" value="1"/>
</dbReference>
<dbReference type="Ensembl" id="ENSACAT00000008612.3">
    <property type="protein sequence ID" value="ENSACAP00000008430.3"/>
    <property type="gene ID" value="ENSACAG00000008564.3"/>
</dbReference>
<keyword evidence="10" id="KW-0906">Nuclear pore complex</keyword>
<dbReference type="PANTHER" id="PTHR12960:SF0">
    <property type="entry name" value="MRNA EXPORT FACTOR GLE1"/>
    <property type="match status" value="1"/>
</dbReference>
<feature type="compositionally biased region" description="Basic and acidic residues" evidence="18">
    <location>
        <begin position="107"/>
        <end position="130"/>
    </location>
</feature>
<keyword evidence="9 17" id="KW-0175">Coiled coil</keyword>
<keyword evidence="4" id="KW-0813">Transport</keyword>
<protein>
    <recommendedName>
        <fullName evidence="13">mRNA export factor GLE1</fullName>
    </recommendedName>
    <alternativeName>
        <fullName evidence="15">GLE1 RNA export mediator</fullName>
    </alternativeName>
    <alternativeName>
        <fullName evidence="16">GLE1-like protein</fullName>
    </alternativeName>
    <alternativeName>
        <fullName evidence="14">Nucleoporin GLE1</fullName>
    </alternativeName>
</protein>
<evidence type="ECO:0000256" key="18">
    <source>
        <dbReference type="SAM" id="MobiDB-lite"/>
    </source>
</evidence>
<evidence type="ECO:0000256" key="14">
    <source>
        <dbReference type="ARBA" id="ARBA00029983"/>
    </source>
</evidence>
<evidence type="ECO:0000256" key="13">
    <source>
        <dbReference type="ARBA" id="ARBA00026227"/>
    </source>
</evidence>
<feature type="coiled-coil region" evidence="17">
    <location>
        <begin position="327"/>
        <end position="373"/>
    </location>
</feature>